<evidence type="ECO:0000256" key="5">
    <source>
        <dbReference type="PROSITE-ProRule" id="PRU01240"/>
    </source>
</evidence>
<gene>
    <name evidence="7" type="ORF">CBU02nite_16620</name>
    <name evidence="8" type="ORF">GND98_014150</name>
</gene>
<dbReference type="PROSITE" id="PS51892">
    <property type="entry name" value="SUBTILASE"/>
    <property type="match status" value="2"/>
</dbReference>
<comment type="similarity">
    <text evidence="1 5">Belongs to the peptidase S8 family.</text>
</comment>
<dbReference type="EMBL" id="BKBC01000018">
    <property type="protein sequence ID" value="GEQ21156.1"/>
    <property type="molecule type" value="Genomic_DNA"/>
</dbReference>
<feature type="domain" description="Peptidase S8/S53" evidence="6">
    <location>
        <begin position="422"/>
        <end position="588"/>
    </location>
</feature>
<reference evidence="7 9" key="1">
    <citation type="submission" date="2019-07" db="EMBL/GenBank/DDBJ databases">
        <title>Whole genome shotgun sequence of Clostridium butyricum NBRC 3858.</title>
        <authorList>
            <person name="Hosoyama A."/>
            <person name="Uohara A."/>
            <person name="Ohji S."/>
            <person name="Ichikawa N."/>
        </authorList>
    </citation>
    <scope>NUCLEOTIDE SEQUENCE [LARGE SCALE GENOMIC DNA]</scope>
    <source>
        <strain evidence="7 9">NBRC 3858</strain>
    </source>
</reference>
<keyword evidence="4 5" id="KW-0720">Serine protease</keyword>
<evidence type="ECO:0000259" key="6">
    <source>
        <dbReference type="Pfam" id="PF00082"/>
    </source>
</evidence>
<feature type="active site" description="Charge relay system" evidence="5">
    <location>
        <position position="61"/>
    </location>
</feature>
<keyword evidence="3 5" id="KW-0378">Hydrolase</keyword>
<dbReference type="Proteomes" id="UP000321089">
    <property type="component" value="Unassembled WGS sequence"/>
</dbReference>
<dbReference type="PANTHER" id="PTHR43806:SF11">
    <property type="entry name" value="CEREVISIN-RELATED"/>
    <property type="match status" value="1"/>
</dbReference>
<evidence type="ECO:0000313" key="10">
    <source>
        <dbReference type="Proteomes" id="UP000474042"/>
    </source>
</evidence>
<dbReference type="Gene3D" id="3.40.50.200">
    <property type="entry name" value="Peptidase S8/S53 domain"/>
    <property type="match status" value="2"/>
</dbReference>
<proteinExistence type="inferred from homology"/>
<evidence type="ECO:0000256" key="1">
    <source>
        <dbReference type="ARBA" id="ARBA00011073"/>
    </source>
</evidence>
<dbReference type="InterPro" id="IPR023828">
    <property type="entry name" value="Peptidase_S8_Ser-AS"/>
</dbReference>
<dbReference type="PROSITE" id="PS00138">
    <property type="entry name" value="SUBTILASE_SER"/>
    <property type="match status" value="1"/>
</dbReference>
<evidence type="ECO:0000256" key="3">
    <source>
        <dbReference type="ARBA" id="ARBA00022801"/>
    </source>
</evidence>
<reference evidence="8 10" key="2">
    <citation type="submission" date="2020-01" db="EMBL/GenBank/DDBJ databases">
        <title>Genome sequence of a 1,3-propanediol producer, Clostridium butyricum S3.</title>
        <authorList>
            <person name="Zhou J."/>
        </authorList>
    </citation>
    <scope>NUCLEOTIDE SEQUENCE [LARGE SCALE GENOMIC DNA]</scope>
    <source>
        <strain evidence="8 10">S3</strain>
    </source>
</reference>
<evidence type="ECO:0000313" key="8">
    <source>
        <dbReference type="EMBL" id="NAS18980.1"/>
    </source>
</evidence>
<dbReference type="PANTHER" id="PTHR43806">
    <property type="entry name" value="PEPTIDASE S8"/>
    <property type="match status" value="1"/>
</dbReference>
<evidence type="ECO:0000256" key="2">
    <source>
        <dbReference type="ARBA" id="ARBA00022670"/>
    </source>
</evidence>
<sequence>MDNYIFEKLNISIIKKNMFNGKGIKIAIIDEGVNNIKDKLEIAGGYNFINNSDDYFDEDGHGTAIASIIKSREFGIAQDVELYSLKVKLEFTDASINMVIKAIDWCISNKIDIINMSFGFAGFISYALEDKCEEAMNQGIVIVCAAGNNNLSQGIEIPGKYNSTIAISGVSRNNTRYEKSSFGKSVDFCCYSEDLLTYDKTGEIITIAGTSYASPCVAGIIALIKEQNPLLTPREIYELLKDNVLKLDGSRKSLYYGYGLIQAFLLPKSYKNDETLQLEDLKKNIYFPYTKINVPLGKKLDSELKFLPYDEFVNVDYTITDNAIAITDGDGFITGKTEGSTDLIAIMNKSKAAICSINVIKEEIQEPDEDVNNSNLFNLTEMNIYKMHKSGFTGKGIKIGLIGYGCIETDLINVKSTITIASDDTKDANGFGTIYASIISGKEIGIAPEAELYVVKAATKGGVITWSAAEKAVNWCIDNKMDIINLGFVNSTLYDSILKKCYSNNIIPVVNASGNISGVTVAQTSPYSITVSYVTDEKKFILNDSARTPFTGSFIDCVAYGFGIQCINSENNQVLYEEGKAPVAQYYCNLAMMQVIGIIALIKQQDPTINNAVKVRSLLPKLCEQLYGGKNDYTGYGLIKAALLSEIK</sequence>
<dbReference type="InterPro" id="IPR015500">
    <property type="entry name" value="Peptidase_S8_subtilisin-rel"/>
</dbReference>
<organism evidence="7 9">
    <name type="scientific">Clostridium butyricum</name>
    <dbReference type="NCBI Taxonomy" id="1492"/>
    <lineage>
        <taxon>Bacteria</taxon>
        <taxon>Bacillati</taxon>
        <taxon>Bacillota</taxon>
        <taxon>Clostridia</taxon>
        <taxon>Eubacteriales</taxon>
        <taxon>Clostridiaceae</taxon>
        <taxon>Clostridium</taxon>
    </lineage>
</organism>
<dbReference type="GO" id="GO:0004252">
    <property type="term" value="F:serine-type endopeptidase activity"/>
    <property type="evidence" value="ECO:0007669"/>
    <property type="project" value="UniProtKB-UniRule"/>
</dbReference>
<accession>A0A512TLQ0</accession>
<comment type="caution">
    <text evidence="5">Lacks conserved residue(s) required for the propagation of feature annotation.</text>
</comment>
<keyword evidence="2 5" id="KW-0645">Protease</keyword>
<dbReference type="SUPFAM" id="SSF52743">
    <property type="entry name" value="Subtilisin-like"/>
    <property type="match status" value="2"/>
</dbReference>
<feature type="domain" description="Peptidase S8/S53" evidence="6">
    <location>
        <begin position="21"/>
        <end position="259"/>
    </location>
</feature>
<evidence type="ECO:0000313" key="9">
    <source>
        <dbReference type="Proteomes" id="UP000321089"/>
    </source>
</evidence>
<dbReference type="Pfam" id="PF00082">
    <property type="entry name" value="Peptidase_S8"/>
    <property type="match status" value="2"/>
</dbReference>
<dbReference type="RefSeq" id="WP_071982832.1">
    <property type="nucleotide sequence ID" value="NZ_BKBC01000018.1"/>
</dbReference>
<feature type="active site" description="Charge relay system" evidence="5">
    <location>
        <position position="30"/>
    </location>
</feature>
<dbReference type="AlphaFoldDB" id="A0A512TLQ0"/>
<protein>
    <submittedName>
        <fullName evidence="8">S8 family serine peptidase</fullName>
    </submittedName>
</protein>
<dbReference type="PRINTS" id="PR00723">
    <property type="entry name" value="SUBTILISIN"/>
</dbReference>
<dbReference type="InterPro" id="IPR000209">
    <property type="entry name" value="Peptidase_S8/S53_dom"/>
</dbReference>
<dbReference type="InterPro" id="IPR036852">
    <property type="entry name" value="Peptidase_S8/S53_dom_sf"/>
</dbReference>
<evidence type="ECO:0000256" key="4">
    <source>
        <dbReference type="ARBA" id="ARBA00022825"/>
    </source>
</evidence>
<dbReference type="Proteomes" id="UP000474042">
    <property type="component" value="Unassembled WGS sequence"/>
</dbReference>
<dbReference type="InterPro" id="IPR050131">
    <property type="entry name" value="Peptidase_S8_subtilisin-like"/>
</dbReference>
<name>A0A512TLQ0_CLOBU</name>
<comment type="caution">
    <text evidence="7">The sequence shown here is derived from an EMBL/GenBank/DDBJ whole genome shotgun (WGS) entry which is preliminary data.</text>
</comment>
<evidence type="ECO:0000313" key="7">
    <source>
        <dbReference type="EMBL" id="GEQ21156.1"/>
    </source>
</evidence>
<feature type="active site" description="Charge relay system" evidence="5">
    <location>
        <position position="211"/>
    </location>
</feature>
<dbReference type="EMBL" id="WOFV02000050">
    <property type="protein sequence ID" value="NAS18980.1"/>
    <property type="molecule type" value="Genomic_DNA"/>
</dbReference>
<dbReference type="GO" id="GO:0006508">
    <property type="term" value="P:proteolysis"/>
    <property type="evidence" value="ECO:0007669"/>
    <property type="project" value="UniProtKB-KW"/>
</dbReference>